<dbReference type="GO" id="GO:0002100">
    <property type="term" value="P:tRNA wobble adenosine to inosine editing"/>
    <property type="evidence" value="ECO:0007669"/>
    <property type="project" value="InterPro"/>
</dbReference>
<evidence type="ECO:0000313" key="3">
    <source>
        <dbReference type="Proteomes" id="UP000094801"/>
    </source>
</evidence>
<dbReference type="EMBL" id="KV453859">
    <property type="protein sequence ID" value="ODV84107.1"/>
    <property type="molecule type" value="Genomic_DNA"/>
</dbReference>
<sequence>MVEDKPGFVNNDLNLGNLVSSCALECYNHPEKVLKDKQLTKYRSAKNGYLDKFTVLASLVAIIPKESEQDSSDEGEPEPKRRKVKLENALEVMPLTLTTGLKTMPNERIQKLSNGRLIHDCHAEILSIRLLNLIILNEIAEIVKGRTSTLLRKADMPGKYTLINKKTQFALYISEIPCGDCSIDNTKHGSLDKTEWEDKGTTKTGVARGRNNFDKVGIVRTKPGRSDSLVSYSKSCSDKLCLKQFTSLLSCHTYDLIEDHSLFYLKYLVLPEAKINTTSIQRCFYGRFIDNVEERHLKNFKNLSVLPTDIIFETKNTPCNTSILYSPMTAFLQVLNNGIKDGCSSKNGIKASNQSEISRESLMKKAILLNRILASFENYQCFKESLAERRSLKLAVKNGLGGWGKSSSDNFSLHFGKI</sequence>
<dbReference type="Proteomes" id="UP000094801">
    <property type="component" value="Unassembled WGS sequence"/>
</dbReference>
<dbReference type="Pfam" id="PF02137">
    <property type="entry name" value="A_deamin"/>
    <property type="match status" value="1"/>
</dbReference>
<dbReference type="InterPro" id="IPR002466">
    <property type="entry name" value="A_deamin"/>
</dbReference>
<proteinExistence type="predicted"/>
<dbReference type="GO" id="GO:0003723">
    <property type="term" value="F:RNA binding"/>
    <property type="evidence" value="ECO:0007669"/>
    <property type="project" value="InterPro"/>
</dbReference>
<dbReference type="OrthoDB" id="10268011at2759"/>
<protein>
    <recommendedName>
        <fullName evidence="1">A to I editase domain-containing protein</fullName>
    </recommendedName>
</protein>
<dbReference type="GO" id="GO:0043829">
    <property type="term" value="F:tRNA-specific adenosine-37 deaminase activity"/>
    <property type="evidence" value="ECO:0007669"/>
    <property type="project" value="TreeGrafter"/>
</dbReference>
<gene>
    <name evidence="2" type="ORF">CANARDRAFT_29552</name>
</gene>
<evidence type="ECO:0000313" key="2">
    <source>
        <dbReference type="EMBL" id="ODV84107.1"/>
    </source>
</evidence>
<dbReference type="AlphaFoldDB" id="A0A1E4SXA5"/>
<keyword evidence="3" id="KW-1185">Reference proteome</keyword>
<dbReference type="SMART" id="SM00552">
    <property type="entry name" value="ADEAMc"/>
    <property type="match status" value="1"/>
</dbReference>
<evidence type="ECO:0000259" key="1">
    <source>
        <dbReference type="PROSITE" id="PS50141"/>
    </source>
</evidence>
<dbReference type="PANTHER" id="PTHR47803">
    <property type="entry name" value="TRNA-SPECIFIC ADENOSINE DEAMINASE 1"/>
    <property type="match status" value="1"/>
</dbReference>
<accession>A0A1E4SXA5</accession>
<name>A0A1E4SXA5_9ASCO</name>
<dbReference type="InterPro" id="IPR042935">
    <property type="entry name" value="Tad1"/>
</dbReference>
<dbReference type="STRING" id="983967.A0A1E4SXA5"/>
<reference evidence="3" key="1">
    <citation type="submission" date="2016-04" db="EMBL/GenBank/DDBJ databases">
        <title>Comparative genomics of biotechnologically important yeasts.</title>
        <authorList>
            <consortium name="DOE Joint Genome Institute"/>
            <person name="Riley R."/>
            <person name="Haridas S."/>
            <person name="Wolfe K.H."/>
            <person name="Lopes M.R."/>
            <person name="Hittinger C.T."/>
            <person name="Goker M."/>
            <person name="Salamov A."/>
            <person name="Wisecaver J."/>
            <person name="Long T.M."/>
            <person name="Aerts A.L."/>
            <person name="Barry K."/>
            <person name="Choi C."/>
            <person name="Clum A."/>
            <person name="Coughlan A.Y."/>
            <person name="Deshpande S."/>
            <person name="Douglass A.P."/>
            <person name="Hanson S.J."/>
            <person name="Klenk H.-P."/>
            <person name="Labutti K."/>
            <person name="Lapidus A."/>
            <person name="Lindquist E."/>
            <person name="Lipzen A."/>
            <person name="Meier-Kolthoff J.P."/>
            <person name="Ohm R.A."/>
            <person name="Otillar R.P."/>
            <person name="Pangilinan J."/>
            <person name="Peng Y."/>
            <person name="Rokas A."/>
            <person name="Rosa C.A."/>
            <person name="Scheuner C."/>
            <person name="Sibirny A.A."/>
            <person name="Slot J.C."/>
            <person name="Stielow J.B."/>
            <person name="Sun H."/>
            <person name="Kurtzman C.P."/>
            <person name="Blackwell M."/>
            <person name="Grigoriev I.V."/>
            <person name="Jeffries T.W."/>
        </authorList>
    </citation>
    <scope>NUCLEOTIDE SEQUENCE [LARGE SCALE GENOMIC DNA]</scope>
    <source>
        <strain evidence="3">NRRL YB-2248</strain>
    </source>
</reference>
<organism evidence="2 3">
    <name type="scientific">[Candida] arabinofermentans NRRL YB-2248</name>
    <dbReference type="NCBI Taxonomy" id="983967"/>
    <lineage>
        <taxon>Eukaryota</taxon>
        <taxon>Fungi</taxon>
        <taxon>Dikarya</taxon>
        <taxon>Ascomycota</taxon>
        <taxon>Saccharomycotina</taxon>
        <taxon>Pichiomycetes</taxon>
        <taxon>Pichiales</taxon>
        <taxon>Pichiaceae</taxon>
        <taxon>Ogataea</taxon>
        <taxon>Ogataea/Candida clade</taxon>
    </lineage>
</organism>
<feature type="domain" description="A to I editase" evidence="1">
    <location>
        <begin position="96"/>
        <end position="302"/>
    </location>
</feature>
<dbReference type="PROSITE" id="PS50141">
    <property type="entry name" value="A_DEAMIN_EDITASE"/>
    <property type="match status" value="1"/>
</dbReference>
<dbReference type="PANTHER" id="PTHR47803:SF1">
    <property type="entry name" value="TRNA-SPECIFIC ADENOSINE DEAMINASE 1"/>
    <property type="match status" value="1"/>
</dbReference>